<dbReference type="PANTHER" id="PTHR34002:SF9">
    <property type="entry name" value="XYLOGLUCAN-SPECIFIC ENDO-BETA-1,4-GLUCANASE A"/>
    <property type="match status" value="1"/>
</dbReference>
<dbReference type="SUPFAM" id="SSF49899">
    <property type="entry name" value="Concanavalin A-like lectins/glucanases"/>
    <property type="match status" value="1"/>
</dbReference>
<evidence type="ECO:0000256" key="2">
    <source>
        <dbReference type="SAM" id="MobiDB-lite"/>
    </source>
</evidence>
<dbReference type="InterPro" id="IPR013319">
    <property type="entry name" value="GH11/12"/>
</dbReference>
<organism evidence="3 4">
    <name type="scientific">Ramlibacter aurantiacus</name>
    <dbReference type="NCBI Taxonomy" id="2801330"/>
    <lineage>
        <taxon>Bacteria</taxon>
        <taxon>Pseudomonadati</taxon>
        <taxon>Pseudomonadota</taxon>
        <taxon>Betaproteobacteria</taxon>
        <taxon>Burkholderiales</taxon>
        <taxon>Comamonadaceae</taxon>
        <taxon>Ramlibacter</taxon>
    </lineage>
</organism>
<dbReference type="PANTHER" id="PTHR34002">
    <property type="entry name" value="BLR1656 PROTEIN"/>
    <property type="match status" value="1"/>
</dbReference>
<comment type="similarity">
    <text evidence="1">Belongs to the glycosyl hydrolase 12 (cellulase H) family.</text>
</comment>
<feature type="compositionally biased region" description="Low complexity" evidence="2">
    <location>
        <begin position="14"/>
        <end position="39"/>
    </location>
</feature>
<evidence type="ECO:0000313" key="3">
    <source>
        <dbReference type="EMBL" id="MBL0419173.1"/>
    </source>
</evidence>
<protein>
    <submittedName>
        <fullName evidence="3">Uncharacterized protein</fullName>
    </submittedName>
</protein>
<gene>
    <name evidence="3" type="ORF">JI739_02325</name>
</gene>
<dbReference type="EMBL" id="JAEQNA010000001">
    <property type="protein sequence ID" value="MBL0419173.1"/>
    <property type="molecule type" value="Genomic_DNA"/>
</dbReference>
<evidence type="ECO:0000256" key="1">
    <source>
        <dbReference type="ARBA" id="ARBA00005519"/>
    </source>
</evidence>
<dbReference type="InterPro" id="IPR013320">
    <property type="entry name" value="ConA-like_dom_sf"/>
</dbReference>
<dbReference type="Proteomes" id="UP000613011">
    <property type="component" value="Unassembled WGS sequence"/>
</dbReference>
<evidence type="ECO:0000313" key="4">
    <source>
        <dbReference type="Proteomes" id="UP000613011"/>
    </source>
</evidence>
<accession>A0A936ZF73</accession>
<comment type="caution">
    <text evidence="3">The sequence shown here is derived from an EMBL/GenBank/DDBJ whole genome shotgun (WGS) entry which is preliminary data.</text>
</comment>
<sequence length="347" mass="36843">MERAHLLEDGSQVSAESAAPPETAPASATAAPKPEAANAASALPPEIAIASHRNLWLQVGNASDAYLITDDRWGAAGLTEGVSSGQYEQYVGRSPQAGPNGEVAFRTKWRWPQGTTEVKGFPSIVYGAKPGHFSNSNLISGHPVQLPDGSNSQVAPAGRTAGTVLPLQLPLQSLKAKLDFRHNSEPTGEGQLTFDIWLQSDANQGSGFTGSSITHEIMIPLANWGGYGSHKGGRNPGWFDHTATIAGKQYHIYVTKGSDQCLRYNFSSLNGSHGRTGWKMIAFVPAVLPVEPGEIDLAAIINYVSTRTDACGSKWAVGNEYVTSVELGVEPVVGTGDITVFNYKVSK</sequence>
<reference evidence="3" key="1">
    <citation type="submission" date="2021-01" db="EMBL/GenBank/DDBJ databases">
        <title>Ramlibacter sp. strain AW1 16S ribosomal RNA gene Genome sequencing and assembly.</title>
        <authorList>
            <person name="Kang M."/>
        </authorList>
    </citation>
    <scope>NUCLEOTIDE SEQUENCE</scope>
    <source>
        <strain evidence="3">AW1</strain>
    </source>
</reference>
<dbReference type="GO" id="GO:0008810">
    <property type="term" value="F:cellulase activity"/>
    <property type="evidence" value="ECO:0007669"/>
    <property type="project" value="InterPro"/>
</dbReference>
<keyword evidence="4" id="KW-1185">Reference proteome</keyword>
<proteinExistence type="inferred from homology"/>
<dbReference type="InterPro" id="IPR002594">
    <property type="entry name" value="GH12"/>
</dbReference>
<feature type="region of interest" description="Disordered" evidence="2">
    <location>
        <begin position="1"/>
        <end position="39"/>
    </location>
</feature>
<name>A0A936ZF73_9BURK</name>
<dbReference type="RefSeq" id="WP_201682224.1">
    <property type="nucleotide sequence ID" value="NZ_JAEQNA010000001.1"/>
</dbReference>
<dbReference type="GO" id="GO:0000272">
    <property type="term" value="P:polysaccharide catabolic process"/>
    <property type="evidence" value="ECO:0007669"/>
    <property type="project" value="InterPro"/>
</dbReference>
<dbReference type="Gene3D" id="2.60.120.180">
    <property type="match status" value="1"/>
</dbReference>
<dbReference type="AlphaFoldDB" id="A0A936ZF73"/>